<dbReference type="InterPro" id="IPR001296">
    <property type="entry name" value="Glyco_trans_1"/>
</dbReference>
<dbReference type="InterPro" id="IPR028098">
    <property type="entry name" value="Glyco_trans_4-like_N"/>
</dbReference>
<accession>A0A223N0L0</accession>
<dbReference type="AlphaFoldDB" id="A0A223N0L0"/>
<evidence type="ECO:0000259" key="2">
    <source>
        <dbReference type="Pfam" id="PF13439"/>
    </source>
</evidence>
<evidence type="ECO:0000313" key="4">
    <source>
        <dbReference type="Proteomes" id="UP000215148"/>
    </source>
</evidence>
<protein>
    <recommendedName>
        <fullName evidence="5">Glycosyl transferase family 1 domain-containing protein</fullName>
    </recommendedName>
</protein>
<name>A0A223N0L0_9VIBR</name>
<dbReference type="InterPro" id="IPR050194">
    <property type="entry name" value="Glycosyltransferase_grp1"/>
</dbReference>
<feature type="domain" description="Glycosyl transferase family 1" evidence="1">
    <location>
        <begin position="193"/>
        <end position="334"/>
    </location>
</feature>
<dbReference type="SUPFAM" id="SSF53756">
    <property type="entry name" value="UDP-Glycosyltransferase/glycogen phosphorylase"/>
    <property type="match status" value="1"/>
</dbReference>
<proteinExistence type="predicted"/>
<dbReference type="EMBL" id="CP022741">
    <property type="protein sequence ID" value="ASU23319.1"/>
    <property type="molecule type" value="Genomic_DNA"/>
</dbReference>
<dbReference type="Proteomes" id="UP000215148">
    <property type="component" value="Chromosome 1"/>
</dbReference>
<sequence>MSNLKISLLTNMVTPYRVPFFKEMASDKNITRFRVLTCVDKECDREWLVNKEQDYQVKRLFGITLNLKSGKDARRIMHFRFGILWELISHRPDKLIIGDASWTSFIAVFACQLLRIPYVVWNEITTTSKVSQGIVAKLRNYMYKHASHLIASCKMAQDYLRQCGVDQSKISIVNNAVDNELFLTHKVELEPQREAIRTRLGIDPDAFCFIYVGQLISRKRVLETLELLAKASQKTKLHFIVAGTGPLEQDMRKKAFELGFSDINFCGFVQDKSLSELYVAADSLILLSEDEPWGMVVNEALIFDCNFLVSRSVAAGIEFNSSYNIGLVSDIRNIEIESFIINNSRYKKLIPLSPMNMKDKYLSSVLKI</sequence>
<keyword evidence="4" id="KW-1185">Reference proteome</keyword>
<organism evidence="3 4">
    <name type="scientific">Vibrio qinghaiensis</name>
    <dbReference type="NCBI Taxonomy" id="2025808"/>
    <lineage>
        <taxon>Bacteria</taxon>
        <taxon>Pseudomonadati</taxon>
        <taxon>Pseudomonadota</taxon>
        <taxon>Gammaproteobacteria</taxon>
        <taxon>Vibrionales</taxon>
        <taxon>Vibrionaceae</taxon>
        <taxon>Vibrio</taxon>
    </lineage>
</organism>
<dbReference type="Gene3D" id="3.40.50.2000">
    <property type="entry name" value="Glycogen Phosphorylase B"/>
    <property type="match status" value="2"/>
</dbReference>
<evidence type="ECO:0008006" key="5">
    <source>
        <dbReference type="Google" id="ProtNLM"/>
    </source>
</evidence>
<evidence type="ECO:0000313" key="3">
    <source>
        <dbReference type="EMBL" id="ASU23319.1"/>
    </source>
</evidence>
<reference evidence="3 4" key="1">
    <citation type="submission" date="2017-08" db="EMBL/GenBank/DDBJ databases">
        <title>The Vibrio qinghaiensis sp.-Q67 is a luminous bacteria isolated firstly from Qinghai lake, Qinghai province, China, which has been proved to be very sensitive to detect environmental and food pollutants. Therefore, complete genome analysis of V. qinghaiensis sp.-Q67 highlights the potential application of this strain on detection of hazards in the contaminated environments.</title>
        <authorList>
            <person name="Gong L."/>
        </authorList>
    </citation>
    <scope>NUCLEOTIDE SEQUENCE [LARGE SCALE GENOMIC DNA]</scope>
    <source>
        <strain evidence="3 4">Q67</strain>
    </source>
</reference>
<evidence type="ECO:0000259" key="1">
    <source>
        <dbReference type="Pfam" id="PF00534"/>
    </source>
</evidence>
<dbReference type="PANTHER" id="PTHR45947">
    <property type="entry name" value="SULFOQUINOVOSYL TRANSFERASE SQD2"/>
    <property type="match status" value="1"/>
</dbReference>
<feature type="domain" description="Glycosyltransferase subfamily 4-like N-terminal" evidence="2">
    <location>
        <begin position="66"/>
        <end position="180"/>
    </location>
</feature>
<dbReference type="RefSeq" id="WP_094500650.1">
    <property type="nucleotide sequence ID" value="NZ_CAWNHI010000001.1"/>
</dbReference>
<gene>
    <name evidence="3" type="ORF">CCZ37_12285</name>
</gene>
<dbReference type="Pfam" id="PF00534">
    <property type="entry name" value="Glycos_transf_1"/>
    <property type="match status" value="1"/>
</dbReference>
<dbReference type="Pfam" id="PF13439">
    <property type="entry name" value="Glyco_transf_4"/>
    <property type="match status" value="1"/>
</dbReference>
<dbReference type="KEGG" id="vqi:CCZ37_12285"/>
<dbReference type="PANTHER" id="PTHR45947:SF3">
    <property type="entry name" value="SULFOQUINOVOSYL TRANSFERASE SQD2"/>
    <property type="match status" value="1"/>
</dbReference>
<dbReference type="GO" id="GO:0016757">
    <property type="term" value="F:glycosyltransferase activity"/>
    <property type="evidence" value="ECO:0007669"/>
    <property type="project" value="InterPro"/>
</dbReference>